<dbReference type="SUPFAM" id="SSF56112">
    <property type="entry name" value="Protein kinase-like (PK-like)"/>
    <property type="match status" value="1"/>
</dbReference>
<dbReference type="EMBL" id="JAIFTH010000604">
    <property type="protein sequence ID" value="KAG9509208.1"/>
    <property type="molecule type" value="Genomic_DNA"/>
</dbReference>
<dbReference type="Proteomes" id="UP000825002">
    <property type="component" value="Unassembled WGS sequence"/>
</dbReference>
<dbReference type="InterPro" id="IPR000719">
    <property type="entry name" value="Prot_kinase_dom"/>
</dbReference>
<dbReference type="InterPro" id="IPR008266">
    <property type="entry name" value="Tyr_kinase_AS"/>
</dbReference>
<dbReference type="InterPro" id="IPR003598">
    <property type="entry name" value="Ig_sub2"/>
</dbReference>
<dbReference type="Gene3D" id="1.10.510.10">
    <property type="entry name" value="Transferase(Phosphotransferase) domain 1"/>
    <property type="match status" value="1"/>
</dbReference>
<feature type="domain" description="Protein kinase" evidence="10">
    <location>
        <begin position="518"/>
        <end position="810"/>
    </location>
</feature>
<feature type="domain" description="Ig-like" evidence="11">
    <location>
        <begin position="39"/>
        <end position="158"/>
    </location>
</feature>
<evidence type="ECO:0000259" key="10">
    <source>
        <dbReference type="PROSITE" id="PS50011"/>
    </source>
</evidence>
<reference evidence="12 13" key="1">
    <citation type="submission" date="2020-10" db="EMBL/GenBank/DDBJ databases">
        <authorList>
            <person name="Klimov P.B."/>
            <person name="Dyachkov S.M."/>
            <person name="Chetverikov P.E."/>
        </authorList>
    </citation>
    <scope>NUCLEOTIDE SEQUENCE [LARGE SCALE GENOMIC DNA]</scope>
    <source>
        <strain evidence="12">BMOC 18-1129-001#AD2665</strain>
        <tissue evidence="12">Entire mites</tissue>
    </source>
</reference>
<keyword evidence="9" id="KW-0732">Signal</keyword>
<protein>
    <submittedName>
        <fullName evidence="12">Tyrosine kinase receptor Cad96Ca</fullName>
    </submittedName>
</protein>
<evidence type="ECO:0000256" key="6">
    <source>
        <dbReference type="ARBA" id="ARBA00023170"/>
    </source>
</evidence>
<dbReference type="Pfam" id="PF13927">
    <property type="entry name" value="Ig_3"/>
    <property type="match status" value="1"/>
</dbReference>
<keyword evidence="2" id="KW-0812">Transmembrane</keyword>
<gene>
    <name evidence="12" type="primary">Cad96Ca</name>
    <name evidence="12" type="ORF">GZH46_02283</name>
</gene>
<dbReference type="InterPro" id="IPR013783">
    <property type="entry name" value="Ig-like_fold"/>
</dbReference>
<proteinExistence type="predicted"/>
<dbReference type="PROSITE" id="PS50835">
    <property type="entry name" value="IG_LIKE"/>
    <property type="match status" value="2"/>
</dbReference>
<dbReference type="Pfam" id="PF07714">
    <property type="entry name" value="PK_Tyr_Ser-Thr"/>
    <property type="match status" value="1"/>
</dbReference>
<comment type="subcellular location">
    <subcellularLocation>
        <location evidence="1">Membrane</location>
        <topology evidence="1">Single-pass membrane protein</topology>
    </subcellularLocation>
</comment>
<feature type="non-terminal residue" evidence="12">
    <location>
        <position position="1"/>
    </location>
</feature>
<dbReference type="InterPro" id="IPR007110">
    <property type="entry name" value="Ig-like_dom"/>
</dbReference>
<dbReference type="CDD" id="cd00192">
    <property type="entry name" value="PTKc"/>
    <property type="match status" value="1"/>
</dbReference>
<evidence type="ECO:0000256" key="3">
    <source>
        <dbReference type="ARBA" id="ARBA00022989"/>
    </source>
</evidence>
<keyword evidence="3" id="KW-1133">Transmembrane helix</keyword>
<feature type="chain" id="PRO_5045160118" evidence="9">
    <location>
        <begin position="18"/>
        <end position="846"/>
    </location>
</feature>
<dbReference type="InterPro" id="IPR036179">
    <property type="entry name" value="Ig-like_dom_sf"/>
</dbReference>
<dbReference type="InterPro" id="IPR050122">
    <property type="entry name" value="RTK"/>
</dbReference>
<keyword evidence="8" id="KW-0393">Immunoglobulin domain</keyword>
<dbReference type="InterPro" id="IPR020635">
    <property type="entry name" value="Tyr_kinase_cat_dom"/>
</dbReference>
<dbReference type="InterPro" id="IPR003599">
    <property type="entry name" value="Ig_sub"/>
</dbReference>
<dbReference type="PROSITE" id="PS50011">
    <property type="entry name" value="PROTEIN_KINASE_DOM"/>
    <property type="match status" value="1"/>
</dbReference>
<dbReference type="PANTHER" id="PTHR24416">
    <property type="entry name" value="TYROSINE-PROTEIN KINASE RECEPTOR"/>
    <property type="match status" value="1"/>
</dbReference>
<evidence type="ECO:0000256" key="5">
    <source>
        <dbReference type="ARBA" id="ARBA00023157"/>
    </source>
</evidence>
<dbReference type="PANTHER" id="PTHR24416:SF621">
    <property type="entry name" value="TYROSINE KINASE RECEPTOR CAD96CA"/>
    <property type="match status" value="1"/>
</dbReference>
<keyword evidence="7" id="KW-0325">Glycoprotein</keyword>
<evidence type="ECO:0000256" key="7">
    <source>
        <dbReference type="ARBA" id="ARBA00023180"/>
    </source>
</evidence>
<evidence type="ECO:0000259" key="11">
    <source>
        <dbReference type="PROSITE" id="PS50835"/>
    </source>
</evidence>
<keyword evidence="4" id="KW-0472">Membrane</keyword>
<dbReference type="GO" id="GO:0016301">
    <property type="term" value="F:kinase activity"/>
    <property type="evidence" value="ECO:0007669"/>
    <property type="project" value="UniProtKB-KW"/>
</dbReference>
<dbReference type="SMART" id="SM00219">
    <property type="entry name" value="TyrKc"/>
    <property type="match status" value="1"/>
</dbReference>
<evidence type="ECO:0000256" key="4">
    <source>
        <dbReference type="ARBA" id="ARBA00023136"/>
    </source>
</evidence>
<dbReference type="InterPro" id="IPR011009">
    <property type="entry name" value="Kinase-like_dom_sf"/>
</dbReference>
<keyword evidence="13" id="KW-1185">Reference proteome</keyword>
<organism evidence="12 13">
    <name type="scientific">Fragariocoptes setiger</name>
    <dbReference type="NCBI Taxonomy" id="1670756"/>
    <lineage>
        <taxon>Eukaryota</taxon>
        <taxon>Metazoa</taxon>
        <taxon>Ecdysozoa</taxon>
        <taxon>Arthropoda</taxon>
        <taxon>Chelicerata</taxon>
        <taxon>Arachnida</taxon>
        <taxon>Acari</taxon>
        <taxon>Acariformes</taxon>
        <taxon>Trombidiformes</taxon>
        <taxon>Prostigmata</taxon>
        <taxon>Eupodina</taxon>
        <taxon>Eriophyoidea</taxon>
        <taxon>Phytoptidae</taxon>
        <taxon>Fragariocoptes</taxon>
    </lineage>
</organism>
<dbReference type="PRINTS" id="PR00109">
    <property type="entry name" value="TYRKINASE"/>
</dbReference>
<keyword evidence="12" id="KW-0418">Kinase</keyword>
<feature type="signal peptide" evidence="9">
    <location>
        <begin position="1"/>
        <end position="17"/>
    </location>
</feature>
<sequence length="846" mass="96149">MIILALLIIAIVPVLHTQPQPIQSTQAPVDFSLRGTPCPRRFDSLQHFEHEVVELVCNVSTIYVDFFSPNSTISSMRLVDLLYASPDFHVLIDWSKDKQLFHRTNGEATSIEEYDTHYKTRDVYKLILYNVGISDSGTYSCSVNVYQLPYLNNNNELTKRAKHRLGPWQTYDLQIMLHEVLTVPILKEPPTNQTVHPGSNVTFKCEVANEHIPPVVRWFKIPSEGSKNHDPFWKSYRSISEDGSSDWGLFNYTDVIHTADVIEIKNVTDKDVGVYGCLAFNEYGRTIKSAYLKLIQPLKIIEKVETRVDSPVGMSWATSILFIPLTMFVTVTLPITWFIYHKTSKANKEMMKIKSKTTQVLSPQPTANAVPETYNLSQGTIDCGTITGQHRQARLMASKPLGSVAPSIDTNTDLASMWTPSVMNTDHRHSYNQSSHTTMTSVPVYDHPPSTRATIAPLDNNENPLSDPSIINNPYYGQHGNIVSELYDETVNYIVPDSPFCSKHDNPGRHWGFPRQNLFFKERIGTGHFGKFRYLFVVRNLIRHTEPLKMISNTTCLTLSGEVWKCLAYGINPRGPIVVAVKTLKERSGDLLAEMKIMEMLGSHPNVVQMLSFSVETDSIHLIMEFVEQGNLQSYLRNSRQLKDDICSEKFNSLSSQDLIRFSYQIATGMDYVASRGIIHRDLAARNILVNSDKVCKIADFGLARKVGDQCIYKCHRRGAKLPVLWMAPESLSKSNYTTESDVFSFGVLMWEIVTLGSTPYSTNVESGEWLLKPDHCEPEIYDIMLKCWKLDPKERASFKELADKLNELLVSDGEYIMLKNIPDHIYYNILPPSSIKYRELIEKVE</sequence>
<evidence type="ECO:0000313" key="13">
    <source>
        <dbReference type="Proteomes" id="UP000825002"/>
    </source>
</evidence>
<evidence type="ECO:0000256" key="2">
    <source>
        <dbReference type="ARBA" id="ARBA00022692"/>
    </source>
</evidence>
<keyword evidence="5" id="KW-1015">Disulfide bond</keyword>
<dbReference type="SUPFAM" id="SSF48726">
    <property type="entry name" value="Immunoglobulin"/>
    <property type="match status" value="1"/>
</dbReference>
<evidence type="ECO:0000256" key="8">
    <source>
        <dbReference type="ARBA" id="ARBA00023319"/>
    </source>
</evidence>
<name>A0ABQ7S701_9ACAR</name>
<evidence type="ECO:0000313" key="12">
    <source>
        <dbReference type="EMBL" id="KAG9509208.1"/>
    </source>
</evidence>
<dbReference type="Gene3D" id="2.60.40.10">
    <property type="entry name" value="Immunoglobulins"/>
    <property type="match status" value="2"/>
</dbReference>
<comment type="caution">
    <text evidence="12">The sequence shown here is derived from an EMBL/GenBank/DDBJ whole genome shotgun (WGS) entry which is preliminary data.</text>
</comment>
<dbReference type="InterPro" id="IPR001245">
    <property type="entry name" value="Ser-Thr/Tyr_kinase_cat_dom"/>
</dbReference>
<evidence type="ECO:0000256" key="1">
    <source>
        <dbReference type="ARBA" id="ARBA00004167"/>
    </source>
</evidence>
<feature type="domain" description="Ig-like" evidence="11">
    <location>
        <begin position="184"/>
        <end position="288"/>
    </location>
</feature>
<dbReference type="PROSITE" id="PS00109">
    <property type="entry name" value="PROTEIN_KINASE_TYR"/>
    <property type="match status" value="1"/>
</dbReference>
<keyword evidence="6 12" id="KW-0675">Receptor</keyword>
<evidence type="ECO:0000256" key="9">
    <source>
        <dbReference type="SAM" id="SignalP"/>
    </source>
</evidence>
<dbReference type="SMART" id="SM00409">
    <property type="entry name" value="IG"/>
    <property type="match status" value="2"/>
</dbReference>
<keyword evidence="12" id="KW-0808">Transferase</keyword>
<dbReference type="SMART" id="SM00408">
    <property type="entry name" value="IGc2"/>
    <property type="match status" value="1"/>
</dbReference>
<accession>A0ABQ7S701</accession>